<evidence type="ECO:0000313" key="14">
    <source>
        <dbReference type="Proteomes" id="UP001159405"/>
    </source>
</evidence>
<dbReference type="InterPro" id="IPR024329">
    <property type="entry name" value="Amyloid_glyco_E2_domain"/>
</dbReference>
<dbReference type="SMART" id="SM00006">
    <property type="entry name" value="A4_EXTRA"/>
    <property type="match status" value="1"/>
</dbReference>
<dbReference type="Gene3D" id="3.90.570.10">
    <property type="entry name" value="Amyloidogenic glycoprotein, heparin-binding domain"/>
    <property type="match status" value="1"/>
</dbReference>
<feature type="disulfide bond" evidence="8">
    <location>
        <begin position="144"/>
        <end position="172"/>
    </location>
</feature>
<dbReference type="Gene3D" id="3.30.1490.140">
    <property type="entry name" value="Amyloidogenic glycoprotein, copper-binding domain"/>
    <property type="match status" value="1"/>
</dbReference>
<gene>
    <name evidence="13" type="ORF">PLOB_00013814</name>
</gene>
<protein>
    <submittedName>
        <fullName evidence="13">Uncharacterized protein</fullName>
    </submittedName>
</protein>
<keyword evidence="3" id="KW-0732">Signal</keyword>
<dbReference type="InterPro" id="IPR019543">
    <property type="entry name" value="APP_amyloid_C"/>
</dbReference>
<dbReference type="InterPro" id="IPR015849">
    <property type="entry name" value="Amyloid_glyco_heparin-bd"/>
</dbReference>
<feature type="domain" description="E1" evidence="11">
    <location>
        <begin position="27"/>
        <end position="175"/>
    </location>
</feature>
<dbReference type="PANTHER" id="PTHR23103">
    <property type="entry name" value="ALZHEIMER'S DISEASE BETA-AMYLOID RELATED"/>
    <property type="match status" value="1"/>
</dbReference>
<comment type="caution">
    <text evidence="8">Lacks conserved residue(s) required for the propagation of feature annotation.</text>
</comment>
<evidence type="ECO:0000256" key="6">
    <source>
        <dbReference type="ARBA" id="ARBA00023157"/>
    </source>
</evidence>
<feature type="transmembrane region" description="Helical" evidence="10">
    <location>
        <begin position="500"/>
        <end position="523"/>
    </location>
</feature>
<dbReference type="SUPFAM" id="SSF56491">
    <property type="entry name" value="A heparin-binding domain"/>
    <property type="match status" value="1"/>
</dbReference>
<dbReference type="Pfam" id="PF12925">
    <property type="entry name" value="APP_E2"/>
    <property type="match status" value="1"/>
</dbReference>
<feature type="non-terminal residue" evidence="13">
    <location>
        <position position="1"/>
    </location>
</feature>
<feature type="region of interest" description="Disordered" evidence="9">
    <location>
        <begin position="408"/>
        <end position="487"/>
    </location>
</feature>
<dbReference type="InterPro" id="IPR008155">
    <property type="entry name" value="Amyloid_glyco"/>
</dbReference>
<evidence type="ECO:0000256" key="10">
    <source>
        <dbReference type="SAM" id="Phobius"/>
    </source>
</evidence>
<dbReference type="PROSITE" id="PS00320">
    <property type="entry name" value="APP_INTRA"/>
    <property type="match status" value="1"/>
</dbReference>
<comment type="similarity">
    <text evidence="8">Belongs to the APP family.</text>
</comment>
<comment type="caution">
    <text evidence="13">The sequence shown here is derived from an EMBL/GenBank/DDBJ whole genome shotgun (WGS) entry which is preliminary data.</text>
</comment>
<feature type="disulfide bond" evidence="8">
    <location>
        <begin position="119"/>
        <end position="173"/>
    </location>
</feature>
<comment type="subcellular location">
    <subcellularLocation>
        <location evidence="1">Membrane</location>
        <topology evidence="1">Single-pass type I membrane protein</topology>
    </subcellularLocation>
</comment>
<keyword evidence="5 10" id="KW-0472">Membrane</keyword>
<dbReference type="InterPro" id="IPR036454">
    <property type="entry name" value="Amyloid_glyco_heparin-bd_sf"/>
</dbReference>
<dbReference type="InterPro" id="IPR019744">
    <property type="entry name" value="APP_CUBD_CS"/>
</dbReference>
<sequence length="568" mass="64719">NIRLLTSYCLDIFQVINAAVGNLNEDLDYDPQVVILCDKVTRHVDVNTGDWIVDKNSSRLCTTDRNEILKYCQAVYPSRDIRNIVEANNRVKVDNSLVTPYRCLAGSFESDALLVPPKCRFEHMHSDSQCKSHDEWRKQASDKCKSENMTLGDYGVLIPCEIGLFTGVEFVCCPEDGGEIATEAVKVVDVSVVSSTSKPVSVLEHLKSEISKFAKHVEASLIGCDPKKYHDKRDQMEDTHRQKVQDLLQQWQQAEKRYKLLKSGDENQATGAVADELESFKNMLNSFDDQAKLERLRLKEEHHQCTQINLNDKKNQALRDFVAAIEEEPRDGDKIKEALKRYLTSCTKDRLHNLRYFEYVQKHRPEKAEEAREALQTHLKLINNLVNESLILLYKLPEIARQFQVNLPDWIPKPPALPTEKPTIEKSSAAKDPTDPPSKGEEYQDETDSEKEDPITKGVYTKTNDDKPGDVKPDPGDDVDDVTENEEGEFRKRYHSQATFSAVIGLSCGALVIMVIIVVAMAMRRSRPRNNTKTVLVDGDEDNATEKSHLVNMQENGYENPTYRFYDY</sequence>
<feature type="compositionally biased region" description="Basic and acidic residues" evidence="9">
    <location>
        <begin position="422"/>
        <end position="442"/>
    </location>
</feature>
<dbReference type="PROSITE" id="PS51869">
    <property type="entry name" value="APP_E1"/>
    <property type="match status" value="1"/>
</dbReference>
<dbReference type="InterPro" id="IPR036176">
    <property type="entry name" value="E2_sf"/>
</dbReference>
<feature type="domain" description="E2" evidence="12">
    <location>
        <begin position="212"/>
        <end position="410"/>
    </location>
</feature>
<feature type="region of interest" description="GFLD subdomain" evidence="8">
    <location>
        <begin position="27"/>
        <end position="109"/>
    </location>
</feature>
<evidence type="ECO:0000259" key="12">
    <source>
        <dbReference type="PROSITE" id="PS51870"/>
    </source>
</evidence>
<proteinExistence type="inferred from homology"/>
<dbReference type="SUPFAM" id="SSF109843">
    <property type="entry name" value="CAPPD, an extracellular domain of amyloid beta A4 protein"/>
    <property type="match status" value="1"/>
</dbReference>
<evidence type="ECO:0000313" key="13">
    <source>
        <dbReference type="EMBL" id="CAH3105687.1"/>
    </source>
</evidence>
<dbReference type="Proteomes" id="UP001159405">
    <property type="component" value="Unassembled WGS sequence"/>
</dbReference>
<dbReference type="InterPro" id="IPR008154">
    <property type="entry name" value="Amyloid_glyco_extra"/>
</dbReference>
<dbReference type="Gene3D" id="1.20.120.770">
    <property type="entry name" value="Amyloid precursor protein, E2 domain"/>
    <property type="match status" value="1"/>
</dbReference>
<keyword evidence="6 8" id="KW-1015">Disulfide bond</keyword>
<dbReference type="PANTHER" id="PTHR23103:SF15">
    <property type="entry name" value="AMYLOID-BETA-LIKE PROTEIN"/>
    <property type="match status" value="1"/>
</dbReference>
<evidence type="ECO:0000256" key="7">
    <source>
        <dbReference type="ARBA" id="ARBA00023180"/>
    </source>
</evidence>
<accession>A0ABN8NHC2</accession>
<dbReference type="EMBL" id="CALNXK010000018">
    <property type="protein sequence ID" value="CAH3105687.1"/>
    <property type="molecule type" value="Genomic_DNA"/>
</dbReference>
<keyword evidence="7" id="KW-0325">Glycoprotein</keyword>
<dbReference type="SUPFAM" id="SSF89811">
    <property type="entry name" value="Amyloid beta a4 protein copper binding domain (domain 2)"/>
    <property type="match status" value="1"/>
</dbReference>
<dbReference type="InterPro" id="IPR011178">
    <property type="entry name" value="Amyloid_glyco_Cu-bd"/>
</dbReference>
<feature type="disulfide bond" evidence="8">
    <location>
        <begin position="130"/>
        <end position="160"/>
    </location>
</feature>
<dbReference type="Pfam" id="PF02177">
    <property type="entry name" value="APP_N"/>
    <property type="match status" value="1"/>
</dbReference>
<reference evidence="13 14" key="1">
    <citation type="submission" date="2022-05" db="EMBL/GenBank/DDBJ databases">
        <authorList>
            <consortium name="Genoscope - CEA"/>
            <person name="William W."/>
        </authorList>
    </citation>
    <scope>NUCLEOTIDE SEQUENCE [LARGE SCALE GENOMIC DNA]</scope>
</reference>
<evidence type="ECO:0000256" key="4">
    <source>
        <dbReference type="ARBA" id="ARBA00022989"/>
    </source>
</evidence>
<evidence type="ECO:0000256" key="9">
    <source>
        <dbReference type="SAM" id="MobiDB-lite"/>
    </source>
</evidence>
<dbReference type="PRINTS" id="PR00203">
    <property type="entry name" value="AMYLOIDA4"/>
</dbReference>
<evidence type="ECO:0000256" key="1">
    <source>
        <dbReference type="ARBA" id="ARBA00004479"/>
    </source>
</evidence>
<dbReference type="PROSITE" id="PS51870">
    <property type="entry name" value="APP_E2"/>
    <property type="match status" value="1"/>
</dbReference>
<evidence type="ECO:0000259" key="11">
    <source>
        <dbReference type="PROSITE" id="PS51869"/>
    </source>
</evidence>
<evidence type="ECO:0000256" key="5">
    <source>
        <dbReference type="ARBA" id="ARBA00023136"/>
    </source>
</evidence>
<feature type="compositionally biased region" description="Basic and acidic residues" evidence="9">
    <location>
        <begin position="463"/>
        <end position="475"/>
    </location>
</feature>
<name>A0ABN8NHC2_9CNID</name>
<dbReference type="InterPro" id="IPR036669">
    <property type="entry name" value="Amyloid_Cu-bd_sf"/>
</dbReference>
<dbReference type="PROSITE" id="PS00319">
    <property type="entry name" value="APP_CUBD"/>
    <property type="match status" value="1"/>
</dbReference>
<evidence type="ECO:0000256" key="8">
    <source>
        <dbReference type="PROSITE-ProRule" id="PRU01217"/>
    </source>
</evidence>
<dbReference type="InterPro" id="IPR019745">
    <property type="entry name" value="Amyloid_glyco_intracell_CS"/>
</dbReference>
<organism evidence="13 14">
    <name type="scientific">Porites lobata</name>
    <dbReference type="NCBI Taxonomy" id="104759"/>
    <lineage>
        <taxon>Eukaryota</taxon>
        <taxon>Metazoa</taxon>
        <taxon>Cnidaria</taxon>
        <taxon>Anthozoa</taxon>
        <taxon>Hexacorallia</taxon>
        <taxon>Scleractinia</taxon>
        <taxon>Fungiina</taxon>
        <taxon>Poritidae</taxon>
        <taxon>Porites</taxon>
    </lineage>
</organism>
<dbReference type="Pfam" id="PF12924">
    <property type="entry name" value="APP_Cu_bd"/>
    <property type="match status" value="1"/>
</dbReference>
<feature type="compositionally biased region" description="Acidic residues" evidence="9">
    <location>
        <begin position="476"/>
        <end position="487"/>
    </location>
</feature>
<keyword evidence="2 10" id="KW-0812">Transmembrane</keyword>
<evidence type="ECO:0000256" key="2">
    <source>
        <dbReference type="ARBA" id="ARBA00022692"/>
    </source>
</evidence>
<feature type="region of interest" description="CuBD subdomain" evidence="8">
    <location>
        <begin position="117"/>
        <end position="175"/>
    </location>
</feature>
<evidence type="ECO:0000256" key="3">
    <source>
        <dbReference type="ARBA" id="ARBA00022729"/>
    </source>
</evidence>
<dbReference type="Pfam" id="PF10515">
    <property type="entry name" value="APP_amyloid"/>
    <property type="match status" value="1"/>
</dbReference>
<keyword evidence="14" id="KW-1185">Reference proteome</keyword>
<keyword evidence="4 10" id="KW-1133">Transmembrane helix</keyword>